<protein>
    <submittedName>
        <fullName evidence="1">Uncharacterized protein</fullName>
    </submittedName>
</protein>
<dbReference type="OrthoDB" id="412748at2759"/>
<accession>X6L8C3</accession>
<comment type="caution">
    <text evidence="1">The sequence shown here is derived from an EMBL/GenBank/DDBJ whole genome shotgun (WGS) entry which is preliminary data.</text>
</comment>
<reference evidence="1 2" key="1">
    <citation type="journal article" date="2013" name="Curr. Biol.">
        <title>The Genome of the Foraminiferan Reticulomyxa filosa.</title>
        <authorList>
            <person name="Glockner G."/>
            <person name="Hulsmann N."/>
            <person name="Schleicher M."/>
            <person name="Noegel A.A."/>
            <person name="Eichinger L."/>
            <person name="Gallinger C."/>
            <person name="Pawlowski J."/>
            <person name="Sierra R."/>
            <person name="Euteneuer U."/>
            <person name="Pillet L."/>
            <person name="Moustafa A."/>
            <person name="Platzer M."/>
            <person name="Groth M."/>
            <person name="Szafranski K."/>
            <person name="Schliwa M."/>
        </authorList>
    </citation>
    <scope>NUCLEOTIDE SEQUENCE [LARGE SCALE GENOMIC DNA]</scope>
</reference>
<keyword evidence="2" id="KW-1185">Reference proteome</keyword>
<organism evidence="1 2">
    <name type="scientific">Reticulomyxa filosa</name>
    <dbReference type="NCBI Taxonomy" id="46433"/>
    <lineage>
        <taxon>Eukaryota</taxon>
        <taxon>Sar</taxon>
        <taxon>Rhizaria</taxon>
        <taxon>Retaria</taxon>
        <taxon>Foraminifera</taxon>
        <taxon>Monothalamids</taxon>
        <taxon>Reticulomyxidae</taxon>
        <taxon>Reticulomyxa</taxon>
    </lineage>
</organism>
<gene>
    <name evidence="1" type="ORF">RFI_39785</name>
</gene>
<sequence length="248" mass="29120">MKTTKRIRVIADIEKMACEWIQTVSCSKGRMKDEQAESIYVAPLFKKYNEFDHHRSFKEELKDCDQLWELSQNKNTLFWSVGICYSLLKTTGVEMWDQLFAHESSFIEKYGTLGATAFDKINNFFCCRCCEIIIPFFAIFEKHYVSGAVLSIVCLENFFFTCFFNGKKKSEQDETEKKRGGQGNGDEYQHTFAGVNFSFNKLQYPFIPEKEKNKKKNDRVLVYLWTISYKTVHFFKRTNAKLQTEGIK</sequence>
<evidence type="ECO:0000313" key="2">
    <source>
        <dbReference type="Proteomes" id="UP000023152"/>
    </source>
</evidence>
<evidence type="ECO:0000313" key="1">
    <source>
        <dbReference type="EMBL" id="ETN97740.1"/>
    </source>
</evidence>
<dbReference type="EMBL" id="ASPP01048766">
    <property type="protein sequence ID" value="ETN97740.1"/>
    <property type="molecule type" value="Genomic_DNA"/>
</dbReference>
<proteinExistence type="predicted"/>
<dbReference type="Proteomes" id="UP000023152">
    <property type="component" value="Unassembled WGS sequence"/>
</dbReference>
<name>X6L8C3_RETFI</name>
<dbReference type="AlphaFoldDB" id="X6L8C3"/>